<keyword evidence="2" id="KW-1185">Reference proteome</keyword>
<dbReference type="EMBL" id="FUEG01000024">
    <property type="protein sequence ID" value="SJL14630.1"/>
    <property type="molecule type" value="Genomic_DNA"/>
</dbReference>
<reference evidence="2" key="1">
    <citation type="journal article" date="2017" name="Nat. Ecol. Evol.">
        <title>Genome expansion and lineage-specific genetic innovations in the forest pathogenic fungi Armillaria.</title>
        <authorList>
            <person name="Sipos G."/>
            <person name="Prasanna A.N."/>
            <person name="Walter M.C."/>
            <person name="O'Connor E."/>
            <person name="Balint B."/>
            <person name="Krizsan K."/>
            <person name="Kiss B."/>
            <person name="Hess J."/>
            <person name="Varga T."/>
            <person name="Slot J."/>
            <person name="Riley R."/>
            <person name="Boka B."/>
            <person name="Rigling D."/>
            <person name="Barry K."/>
            <person name="Lee J."/>
            <person name="Mihaltcheva S."/>
            <person name="LaButti K."/>
            <person name="Lipzen A."/>
            <person name="Waldron R."/>
            <person name="Moloney N.M."/>
            <person name="Sperisen C."/>
            <person name="Kredics L."/>
            <person name="Vagvoelgyi C."/>
            <person name="Patrignani A."/>
            <person name="Fitzpatrick D."/>
            <person name="Nagy I."/>
            <person name="Doyle S."/>
            <person name="Anderson J.B."/>
            <person name="Grigoriev I.V."/>
            <person name="Gueldener U."/>
            <person name="Muensterkoetter M."/>
            <person name="Nagy L.G."/>
        </authorList>
    </citation>
    <scope>NUCLEOTIDE SEQUENCE [LARGE SCALE GENOMIC DNA]</scope>
    <source>
        <strain evidence="2">C18/9</strain>
    </source>
</reference>
<dbReference type="AlphaFoldDB" id="A0A284S0T5"/>
<evidence type="ECO:0000313" key="1">
    <source>
        <dbReference type="EMBL" id="SJL14630.1"/>
    </source>
</evidence>
<dbReference type="Proteomes" id="UP000219338">
    <property type="component" value="Unassembled WGS sequence"/>
</dbReference>
<protein>
    <submittedName>
        <fullName evidence="1">Uncharacterized protein</fullName>
    </submittedName>
</protein>
<sequence length="72" mass="8117">MGSGRALATRTKFTNTSVLLTCSRAYARENVGVGDDVDEEEEQQTLTYVHYQVILRPHSEREKKNVGTETDN</sequence>
<evidence type="ECO:0000313" key="2">
    <source>
        <dbReference type="Proteomes" id="UP000219338"/>
    </source>
</evidence>
<name>A0A284S0T5_ARMOS</name>
<gene>
    <name evidence="1" type="ORF">ARMOST_18095</name>
</gene>
<organism evidence="1 2">
    <name type="scientific">Armillaria ostoyae</name>
    <name type="common">Armillaria root rot fungus</name>
    <dbReference type="NCBI Taxonomy" id="47428"/>
    <lineage>
        <taxon>Eukaryota</taxon>
        <taxon>Fungi</taxon>
        <taxon>Dikarya</taxon>
        <taxon>Basidiomycota</taxon>
        <taxon>Agaricomycotina</taxon>
        <taxon>Agaricomycetes</taxon>
        <taxon>Agaricomycetidae</taxon>
        <taxon>Agaricales</taxon>
        <taxon>Marasmiineae</taxon>
        <taxon>Physalacriaceae</taxon>
        <taxon>Armillaria</taxon>
    </lineage>
</organism>
<accession>A0A284S0T5</accession>
<proteinExistence type="predicted"/>